<dbReference type="Gene3D" id="1.10.10.60">
    <property type="entry name" value="Homeodomain-like"/>
    <property type="match status" value="1"/>
</dbReference>
<organism evidence="1 2">
    <name type="scientific">Listeria floridensis FSL S10-1187</name>
    <dbReference type="NCBI Taxonomy" id="1265817"/>
    <lineage>
        <taxon>Bacteria</taxon>
        <taxon>Bacillati</taxon>
        <taxon>Bacillota</taxon>
        <taxon>Bacilli</taxon>
        <taxon>Bacillales</taxon>
        <taxon>Listeriaceae</taxon>
        <taxon>Listeria</taxon>
    </lineage>
</organism>
<dbReference type="InterPro" id="IPR009057">
    <property type="entry name" value="Homeodomain-like_sf"/>
</dbReference>
<keyword evidence="2" id="KW-1185">Reference proteome</keyword>
<dbReference type="SUPFAM" id="SSF46689">
    <property type="entry name" value="Homeodomain-like"/>
    <property type="match status" value="1"/>
</dbReference>
<reference evidence="1 2" key="1">
    <citation type="journal article" date="2014" name="Int. J. Syst. Evol. Microbiol.">
        <title>Listeria floridensis sp. nov., Listeria aquatica sp. nov., Listeria cornellensis sp. nov., Listeria riparia sp. nov. and Listeria grandensis sp. nov., from agricultural and natural environments.</title>
        <authorList>
            <person name="den Bakker H.C."/>
            <person name="Warchocki S."/>
            <person name="Wright E.M."/>
            <person name="Allred A.F."/>
            <person name="Ahlstrom C."/>
            <person name="Manuel C.S."/>
            <person name="Stasiewicz M.J."/>
            <person name="Burrell A."/>
            <person name="Roof S."/>
            <person name="Strawn L."/>
            <person name="Fortes E.D."/>
            <person name="Nightingale K.K."/>
            <person name="Kephart D."/>
            <person name="Wiedmann M."/>
        </authorList>
    </citation>
    <scope>NUCLEOTIDE SEQUENCE [LARGE SCALE GENOMIC DNA]</scope>
    <source>
        <strain evidence="1 2">FSL S10-1187</strain>
    </source>
</reference>
<evidence type="ECO:0000313" key="1">
    <source>
        <dbReference type="EMBL" id="EUJ33644.1"/>
    </source>
</evidence>
<dbReference type="NCBIfam" id="NF040785">
    <property type="entry name" value="CD3324_fam"/>
    <property type="match status" value="1"/>
</dbReference>
<dbReference type="PANTHER" id="PTHR37812">
    <property type="entry name" value="MU-LIKE PROPHAGE FLUMU PROTEIN C"/>
    <property type="match status" value="1"/>
</dbReference>
<proteinExistence type="predicted"/>
<dbReference type="PANTHER" id="PTHR37812:SF1">
    <property type="entry name" value="MU-LIKE PROPHAGE FLUMU PROTEIN C"/>
    <property type="match status" value="1"/>
</dbReference>
<accession>A0ABN0RIB4</accession>
<sequence>MKYQSVQDILPEKLIAEIQNYIEGTVLYIPTRKKTSWGEKSGTRAFIKERNKAIKSAFANGSSIKELANQHFLSESTIKNYRIS</sequence>
<dbReference type="RefSeq" id="WP_036095483.1">
    <property type="nucleotide sequence ID" value="NZ_AODF01000001.1"/>
</dbReference>
<dbReference type="InterPro" id="IPR049739">
    <property type="entry name" value="YraL-like"/>
</dbReference>
<comment type="caution">
    <text evidence="1">The sequence shown here is derived from an EMBL/GenBank/DDBJ whole genome shotgun (WGS) entry which is preliminary data.</text>
</comment>
<evidence type="ECO:0008006" key="3">
    <source>
        <dbReference type="Google" id="ProtNLM"/>
    </source>
</evidence>
<dbReference type="EMBL" id="AODF01000001">
    <property type="protein sequence ID" value="EUJ33644.1"/>
    <property type="molecule type" value="Genomic_DNA"/>
</dbReference>
<protein>
    <recommendedName>
        <fullName evidence="3">Mor transcription activator domain-containing protein</fullName>
    </recommendedName>
</protein>
<name>A0ABN0RIB4_9LIST</name>
<evidence type="ECO:0000313" key="2">
    <source>
        <dbReference type="Proteomes" id="UP000019249"/>
    </source>
</evidence>
<dbReference type="InterPro" id="IPR052411">
    <property type="entry name" value="c-mor_Regulatory_Protein"/>
</dbReference>
<dbReference type="Proteomes" id="UP000019249">
    <property type="component" value="Unassembled WGS sequence"/>
</dbReference>
<gene>
    <name evidence="1" type="ORF">MFLO_00280</name>
</gene>